<dbReference type="Proteomes" id="UP000031521">
    <property type="component" value="Chromosome"/>
</dbReference>
<dbReference type="OrthoDB" id="9810066at2"/>
<dbReference type="Gene3D" id="3.30.1310.20">
    <property type="entry name" value="PRTase-like"/>
    <property type="match status" value="1"/>
</dbReference>
<dbReference type="GO" id="GO:0016757">
    <property type="term" value="F:glycosyltransferase activity"/>
    <property type="evidence" value="ECO:0007669"/>
    <property type="project" value="UniProtKB-KW"/>
</dbReference>
<dbReference type="HOGENOM" id="CLU_083583_0_0_5"/>
<dbReference type="Pfam" id="PF00156">
    <property type="entry name" value="Pribosyltran"/>
    <property type="match status" value="1"/>
</dbReference>
<dbReference type="STRING" id="1208324.P73_2401"/>
<protein>
    <submittedName>
        <fullName evidence="2">Phosphoribosyltransferase</fullName>
    </submittedName>
</protein>
<dbReference type="CDD" id="cd06223">
    <property type="entry name" value="PRTases_typeI"/>
    <property type="match status" value="1"/>
</dbReference>
<dbReference type="InterPro" id="IPR000836">
    <property type="entry name" value="PRTase_dom"/>
</dbReference>
<feature type="domain" description="Phosphoribosyltransferase" evidence="1">
    <location>
        <begin position="23"/>
        <end position="167"/>
    </location>
</feature>
<proteinExistence type="predicted"/>
<reference evidence="2 3" key="1">
    <citation type="journal article" date="2014" name="Int. J. Syst. Evol. Microbiol.">
        <title>Celeribacter indicus sp. nov., a polycyclic aromatic hydrocarbon-degrading bacterium from deep-sea sediment and reclassification of Huaishuia halophila as Celeribacter halophilus comb. nov.</title>
        <authorList>
            <person name="Lai Q."/>
            <person name="Cao J."/>
            <person name="Yuan J."/>
            <person name="Li F."/>
            <person name="Shao Z."/>
        </authorList>
    </citation>
    <scope>NUCLEOTIDE SEQUENCE [LARGE SCALE GENOMIC DNA]</scope>
    <source>
        <strain evidence="2">P73</strain>
    </source>
</reference>
<dbReference type="Gene3D" id="3.40.50.2020">
    <property type="match status" value="1"/>
</dbReference>
<evidence type="ECO:0000313" key="2">
    <source>
        <dbReference type="EMBL" id="AJE47116.1"/>
    </source>
</evidence>
<keyword evidence="2" id="KW-0328">Glycosyltransferase</keyword>
<dbReference type="AlphaFoldDB" id="A0A0B5E241"/>
<keyword evidence="2" id="KW-0808">Transferase</keyword>
<gene>
    <name evidence="2" type="ORF">P73_2401</name>
</gene>
<sequence>MPQTFDSRTDAGRQLAAALAPWAGKDPVVLALPRGGVPVAAEVARALHAPLDVVLVRKLGAPGHPELGIGAIVDGPEPQVVLNDSVMRQLRPSEAHVAAERERELAVIDRRRTLYRERAPPVPLRGRSVIVVDDGIATGGTMRAALRALAKEGVARRILAVPVAPAEVLADLEGETEEIVCLSTPEPFRAVGFHYRDFGQTPDEEVIALLRAAREDG</sequence>
<evidence type="ECO:0000313" key="3">
    <source>
        <dbReference type="Proteomes" id="UP000031521"/>
    </source>
</evidence>
<accession>A0A0B5E241</accession>
<dbReference type="RefSeq" id="WP_043869752.1">
    <property type="nucleotide sequence ID" value="NZ_CP004393.1"/>
</dbReference>
<dbReference type="KEGG" id="cid:P73_2401"/>
<name>A0A0B5E241_9RHOB</name>
<dbReference type="SUPFAM" id="SSF53271">
    <property type="entry name" value="PRTase-like"/>
    <property type="match status" value="1"/>
</dbReference>
<organism evidence="2 3">
    <name type="scientific">Celeribacter indicus</name>
    <dbReference type="NCBI Taxonomy" id="1208324"/>
    <lineage>
        <taxon>Bacteria</taxon>
        <taxon>Pseudomonadati</taxon>
        <taxon>Pseudomonadota</taxon>
        <taxon>Alphaproteobacteria</taxon>
        <taxon>Rhodobacterales</taxon>
        <taxon>Roseobacteraceae</taxon>
        <taxon>Celeribacter</taxon>
    </lineage>
</organism>
<dbReference type="EMBL" id="CP004393">
    <property type="protein sequence ID" value="AJE47116.1"/>
    <property type="molecule type" value="Genomic_DNA"/>
</dbReference>
<evidence type="ECO:0000259" key="1">
    <source>
        <dbReference type="Pfam" id="PF00156"/>
    </source>
</evidence>
<dbReference type="InterPro" id="IPR029057">
    <property type="entry name" value="PRTase-like"/>
</dbReference>
<keyword evidence="3" id="KW-1185">Reference proteome</keyword>